<dbReference type="PANTHER" id="PTHR42928:SF5">
    <property type="entry name" value="BLR1237 PROTEIN"/>
    <property type="match status" value="1"/>
</dbReference>
<accession>A0A225MSG6</accession>
<proteinExistence type="inferred from homology"/>
<dbReference type="Gene3D" id="3.40.190.150">
    <property type="entry name" value="Bordetella uptake gene, domain 1"/>
    <property type="match status" value="1"/>
</dbReference>
<dbReference type="SUPFAM" id="SSF53850">
    <property type="entry name" value="Periplasmic binding protein-like II"/>
    <property type="match status" value="1"/>
</dbReference>
<dbReference type="AlphaFoldDB" id="A0A225MSG6"/>
<dbReference type="Proteomes" id="UP000214603">
    <property type="component" value="Unassembled WGS sequence"/>
</dbReference>
<keyword evidence="2" id="KW-0732">Signal</keyword>
<dbReference type="Gene3D" id="3.40.190.10">
    <property type="entry name" value="Periplasmic binding protein-like II"/>
    <property type="match status" value="1"/>
</dbReference>
<sequence length="324" mass="34682">MKRNIFACLSLLASALFLTVSSAAAASTYPSKPIRIILPFGPGSSTDVIMRIIIAPLAKSLGTTVYVDPKPGADGAIAALEVARAAPDGYTLGVGSGSPMAAVPYLRKNPPYDPVKDFTPIVDLGRYTVFLYVNSALPVHTFQQFVDYVRRNPGKLSYATGNASGIVAFAQLCTLTGMKMLSVPYKSAPPAMMDLVAHRVDAMMDPPTTALPYVRKGQIRALVTTLKARSPLLPDVPTIYEAGVPQFSITNWMGLIGPAGMPADVVKRLNKAFSEALHDPQVQTQLQGQAFMASPSTPAEFGAFIKEQEKSYAELLEKSGFKPQ</sequence>
<comment type="caution">
    <text evidence="3">The sequence shown here is derived from an EMBL/GenBank/DDBJ whole genome shotgun (WGS) entry which is preliminary data.</text>
</comment>
<reference evidence="4" key="1">
    <citation type="submission" date="2017-06" db="EMBL/GenBank/DDBJ databases">
        <title>Herbaspirillum phytohormonus sp. nov., isolated from the root nodule of Robinia pseudoacacia in lead-zinc mine.</title>
        <authorList>
            <person name="Fan M."/>
            <person name="Lin Y."/>
        </authorList>
    </citation>
    <scope>NUCLEOTIDE SEQUENCE [LARGE SCALE GENOMIC DNA]</scope>
    <source>
        <strain evidence="4">SC-089</strain>
    </source>
</reference>
<protein>
    <submittedName>
        <fullName evidence="3">NagM</fullName>
    </submittedName>
</protein>
<feature type="chain" id="PRO_5012510959" evidence="2">
    <location>
        <begin position="26"/>
        <end position="324"/>
    </location>
</feature>
<dbReference type="EMBL" id="NJIH01000003">
    <property type="protein sequence ID" value="OWT63992.1"/>
    <property type="molecule type" value="Genomic_DNA"/>
</dbReference>
<dbReference type="InterPro" id="IPR042100">
    <property type="entry name" value="Bug_dom1"/>
</dbReference>
<evidence type="ECO:0000256" key="2">
    <source>
        <dbReference type="SAM" id="SignalP"/>
    </source>
</evidence>
<comment type="similarity">
    <text evidence="1">Belongs to the UPF0065 (bug) family.</text>
</comment>
<evidence type="ECO:0000313" key="3">
    <source>
        <dbReference type="EMBL" id="OWT63992.1"/>
    </source>
</evidence>
<dbReference type="RefSeq" id="WP_088602572.1">
    <property type="nucleotide sequence ID" value="NZ_NJIH01000003.1"/>
</dbReference>
<dbReference type="CDD" id="cd07012">
    <property type="entry name" value="PBP2_Bug_TTT"/>
    <property type="match status" value="1"/>
</dbReference>
<organism evidence="3 4">
    <name type="scientific">Candidimonas nitroreducens</name>
    <dbReference type="NCBI Taxonomy" id="683354"/>
    <lineage>
        <taxon>Bacteria</taxon>
        <taxon>Pseudomonadati</taxon>
        <taxon>Pseudomonadota</taxon>
        <taxon>Betaproteobacteria</taxon>
        <taxon>Burkholderiales</taxon>
        <taxon>Alcaligenaceae</taxon>
        <taxon>Candidimonas</taxon>
    </lineage>
</organism>
<dbReference type="PANTHER" id="PTHR42928">
    <property type="entry name" value="TRICARBOXYLATE-BINDING PROTEIN"/>
    <property type="match status" value="1"/>
</dbReference>
<gene>
    <name evidence="3" type="ORF">CEY11_06745</name>
</gene>
<dbReference type="InterPro" id="IPR005064">
    <property type="entry name" value="BUG"/>
</dbReference>
<evidence type="ECO:0000256" key="1">
    <source>
        <dbReference type="ARBA" id="ARBA00006987"/>
    </source>
</evidence>
<keyword evidence="4" id="KW-1185">Reference proteome</keyword>
<dbReference type="Pfam" id="PF03401">
    <property type="entry name" value="TctC"/>
    <property type="match status" value="1"/>
</dbReference>
<dbReference type="PIRSF" id="PIRSF017082">
    <property type="entry name" value="YflP"/>
    <property type="match status" value="1"/>
</dbReference>
<feature type="signal peptide" evidence="2">
    <location>
        <begin position="1"/>
        <end position="25"/>
    </location>
</feature>
<evidence type="ECO:0000313" key="4">
    <source>
        <dbReference type="Proteomes" id="UP000214603"/>
    </source>
</evidence>
<dbReference type="OrthoDB" id="8678477at2"/>
<name>A0A225MSG6_9BURK</name>